<keyword evidence="8" id="KW-0464">Manganese</keyword>
<accession>A0A382M656</accession>
<evidence type="ECO:0000256" key="9">
    <source>
        <dbReference type="ARBA" id="ARBA00038345"/>
    </source>
</evidence>
<organism evidence="13">
    <name type="scientific">marine metagenome</name>
    <dbReference type="NCBI Taxonomy" id="408172"/>
    <lineage>
        <taxon>unclassified sequences</taxon>
        <taxon>metagenomes</taxon>
        <taxon>ecological metagenomes</taxon>
    </lineage>
</organism>
<evidence type="ECO:0000256" key="4">
    <source>
        <dbReference type="ARBA" id="ARBA00022723"/>
    </source>
</evidence>
<evidence type="ECO:0000256" key="1">
    <source>
        <dbReference type="ARBA" id="ARBA00005174"/>
    </source>
</evidence>
<feature type="domain" description="ATP-grasp" evidence="12">
    <location>
        <begin position="107"/>
        <end position="311"/>
    </location>
</feature>
<dbReference type="GO" id="GO:0005524">
    <property type="term" value="F:ATP binding"/>
    <property type="evidence" value="ECO:0007669"/>
    <property type="project" value="UniProtKB-KW"/>
</dbReference>
<comment type="similarity">
    <text evidence="9">Belongs to the GARS family.</text>
</comment>
<dbReference type="FunFam" id="3.30.470.20:FF:000018">
    <property type="entry name" value="Trifunctional purine biosynthetic protein adenosine-3"/>
    <property type="match status" value="1"/>
</dbReference>
<evidence type="ECO:0000256" key="11">
    <source>
        <dbReference type="ARBA" id="ARBA00042864"/>
    </source>
</evidence>
<dbReference type="NCBIfam" id="TIGR00877">
    <property type="entry name" value="purD"/>
    <property type="match status" value="1"/>
</dbReference>
<dbReference type="InterPro" id="IPR000115">
    <property type="entry name" value="PRibGlycinamide_synth"/>
</dbReference>
<dbReference type="Gene3D" id="3.30.470.20">
    <property type="entry name" value="ATP-grasp fold, B domain"/>
    <property type="match status" value="1"/>
</dbReference>
<keyword evidence="7" id="KW-0067">ATP-binding</keyword>
<evidence type="ECO:0000256" key="8">
    <source>
        <dbReference type="ARBA" id="ARBA00023211"/>
    </source>
</evidence>
<evidence type="ECO:0000256" key="5">
    <source>
        <dbReference type="ARBA" id="ARBA00022741"/>
    </source>
</evidence>
<evidence type="ECO:0000313" key="13">
    <source>
        <dbReference type="EMBL" id="SVC44514.1"/>
    </source>
</evidence>
<feature type="non-terminal residue" evidence="13">
    <location>
        <position position="372"/>
    </location>
</feature>
<protein>
    <recommendedName>
        <fullName evidence="2">phosphoribosylamine--glycine ligase</fullName>
        <ecNumber evidence="2">6.3.4.13</ecNumber>
    </recommendedName>
    <alternativeName>
        <fullName evidence="10">Glycinamide ribonucleotide synthetase</fullName>
    </alternativeName>
    <alternativeName>
        <fullName evidence="11">Phosphoribosylglycinamide synthetase</fullName>
    </alternativeName>
</protein>
<dbReference type="GO" id="GO:0009113">
    <property type="term" value="P:purine nucleobase biosynthetic process"/>
    <property type="evidence" value="ECO:0007669"/>
    <property type="project" value="InterPro"/>
</dbReference>
<keyword evidence="6" id="KW-0658">Purine biosynthesis</keyword>
<dbReference type="InterPro" id="IPR016185">
    <property type="entry name" value="PreATP-grasp_dom_sf"/>
</dbReference>
<dbReference type="InterPro" id="IPR037123">
    <property type="entry name" value="PRibGlycinamide_synth_C_sf"/>
</dbReference>
<evidence type="ECO:0000256" key="3">
    <source>
        <dbReference type="ARBA" id="ARBA00022598"/>
    </source>
</evidence>
<keyword evidence="3" id="KW-0436">Ligase</keyword>
<dbReference type="SMART" id="SM01209">
    <property type="entry name" value="GARS_A"/>
    <property type="match status" value="1"/>
</dbReference>
<dbReference type="InterPro" id="IPR013815">
    <property type="entry name" value="ATP_grasp_subdomain_1"/>
</dbReference>
<dbReference type="InterPro" id="IPR020562">
    <property type="entry name" value="PRibGlycinamide_synth_N"/>
</dbReference>
<evidence type="ECO:0000256" key="6">
    <source>
        <dbReference type="ARBA" id="ARBA00022755"/>
    </source>
</evidence>
<dbReference type="InterPro" id="IPR011761">
    <property type="entry name" value="ATP-grasp"/>
</dbReference>
<sequence length="372" mass="41807">MIIGVIGSGGREHSICEKILESKKVEKIYCFPGNAGTSSIATNVEIKIDDFNKIKEFVTKNKIDLLVVGPEKPLVDGIVDFFQNHNIKIFGPEKIASQLEGSKIFTKKLCEKYKIPTAKFGIFNKQEEANLFLKKSNFPIVVKADGLAAGKGVYICENVETAKNSVKEIFGGKFGEAKNILIEEFLNGEEMSYFVISDGKSFKKFQTAQDHKRVLEGDKGKNTGGMGAYSPSRLINKNLDEKIINKIIKPTIQGLDEMGTKFKGFLYAGLMIVENEPLLIEYNVRMGDPECQTILPRLKTDITDIFVACCENNLSSIDIEWHEEKSLCIVLCSKGYPDKYENNILIKNIEKIYLEKKEFIYHAGTKNNQNKI</sequence>
<reference evidence="13" key="1">
    <citation type="submission" date="2018-05" db="EMBL/GenBank/DDBJ databases">
        <authorList>
            <person name="Lanie J.A."/>
            <person name="Ng W.-L."/>
            <person name="Kazmierczak K.M."/>
            <person name="Andrzejewski T.M."/>
            <person name="Davidsen T.M."/>
            <person name="Wayne K.J."/>
            <person name="Tettelin H."/>
            <person name="Glass J.I."/>
            <person name="Rusch D."/>
            <person name="Podicherti R."/>
            <person name="Tsui H.-C.T."/>
            <person name="Winkler M.E."/>
        </authorList>
    </citation>
    <scope>NUCLEOTIDE SEQUENCE</scope>
</reference>
<dbReference type="SUPFAM" id="SSF52440">
    <property type="entry name" value="PreATP-grasp domain"/>
    <property type="match status" value="1"/>
</dbReference>
<dbReference type="GO" id="GO:0006189">
    <property type="term" value="P:'de novo' IMP biosynthetic process"/>
    <property type="evidence" value="ECO:0007669"/>
    <property type="project" value="UniProtKB-UniPathway"/>
</dbReference>
<dbReference type="GO" id="GO:0004637">
    <property type="term" value="F:phosphoribosylamine-glycine ligase activity"/>
    <property type="evidence" value="ECO:0007669"/>
    <property type="project" value="UniProtKB-EC"/>
</dbReference>
<dbReference type="Pfam" id="PF01071">
    <property type="entry name" value="GARS_A"/>
    <property type="match status" value="1"/>
</dbReference>
<dbReference type="EC" id="6.3.4.13" evidence="2"/>
<dbReference type="PANTHER" id="PTHR43472:SF1">
    <property type="entry name" value="PHOSPHORIBOSYLAMINE--GLYCINE LIGASE, CHLOROPLASTIC"/>
    <property type="match status" value="1"/>
</dbReference>
<dbReference type="EMBL" id="UINC01091610">
    <property type="protein sequence ID" value="SVC44514.1"/>
    <property type="molecule type" value="Genomic_DNA"/>
</dbReference>
<comment type="pathway">
    <text evidence="1">Purine metabolism; IMP biosynthesis via de novo pathway; N(1)-(5-phospho-D-ribosyl)glycinamide from 5-phospho-alpha-D-ribose 1-diphosphate: step 2/2.</text>
</comment>
<dbReference type="SUPFAM" id="SSF51246">
    <property type="entry name" value="Rudiment single hybrid motif"/>
    <property type="match status" value="1"/>
</dbReference>
<dbReference type="InterPro" id="IPR020561">
    <property type="entry name" value="PRibGlycinamid_synth_ATP-grasp"/>
</dbReference>
<dbReference type="Gene3D" id="3.30.1490.20">
    <property type="entry name" value="ATP-grasp fold, A domain"/>
    <property type="match status" value="1"/>
</dbReference>
<dbReference type="Gene3D" id="3.90.600.10">
    <property type="entry name" value="Phosphoribosylglycinamide synthetase, C-terminal domain"/>
    <property type="match status" value="1"/>
</dbReference>
<proteinExistence type="inferred from homology"/>
<evidence type="ECO:0000259" key="12">
    <source>
        <dbReference type="PROSITE" id="PS50975"/>
    </source>
</evidence>
<dbReference type="InterPro" id="IPR011054">
    <property type="entry name" value="Rudment_hybrid_motif"/>
</dbReference>
<keyword evidence="5" id="KW-0547">Nucleotide-binding</keyword>
<evidence type="ECO:0000256" key="10">
    <source>
        <dbReference type="ARBA" id="ARBA00042242"/>
    </source>
</evidence>
<dbReference type="AlphaFoldDB" id="A0A382M656"/>
<dbReference type="GO" id="GO:0046872">
    <property type="term" value="F:metal ion binding"/>
    <property type="evidence" value="ECO:0007669"/>
    <property type="project" value="UniProtKB-KW"/>
</dbReference>
<evidence type="ECO:0000256" key="7">
    <source>
        <dbReference type="ARBA" id="ARBA00022840"/>
    </source>
</evidence>
<dbReference type="SUPFAM" id="SSF56059">
    <property type="entry name" value="Glutathione synthetase ATP-binding domain-like"/>
    <property type="match status" value="1"/>
</dbReference>
<name>A0A382M656_9ZZZZ</name>
<dbReference type="Pfam" id="PF02844">
    <property type="entry name" value="GARS_N"/>
    <property type="match status" value="1"/>
</dbReference>
<dbReference type="PANTHER" id="PTHR43472">
    <property type="entry name" value="PHOSPHORIBOSYLAMINE--GLYCINE LIGASE"/>
    <property type="match status" value="1"/>
</dbReference>
<evidence type="ECO:0000256" key="2">
    <source>
        <dbReference type="ARBA" id="ARBA00013255"/>
    </source>
</evidence>
<dbReference type="UniPathway" id="UPA00074">
    <property type="reaction ID" value="UER00125"/>
</dbReference>
<dbReference type="Gene3D" id="3.40.50.20">
    <property type="match status" value="1"/>
</dbReference>
<keyword evidence="4" id="KW-0479">Metal-binding</keyword>
<dbReference type="PROSITE" id="PS50975">
    <property type="entry name" value="ATP_GRASP"/>
    <property type="match status" value="1"/>
</dbReference>
<gene>
    <name evidence="13" type="ORF">METZ01_LOCUS297368</name>
</gene>